<keyword evidence="4" id="KW-1133">Transmembrane helix</keyword>
<dbReference type="InterPro" id="IPR052362">
    <property type="entry name" value="HTH-GbsR_regulator"/>
</dbReference>
<sequence length="128" mass="14668">MTNLGLIKLLLLTGLPLSACVLFSILFYNGKPMSFRELVEKSGYTKGHVSNILKLLESFNLVERIPERKKVYFVAKKEGIYNHVVMHLKSLQENLSSIINNLDEKDRKKAQTFLSDLDLMLRRVSKNA</sequence>
<name>A0A843A8C7_9CREN</name>
<dbReference type="Proteomes" id="UP000652307">
    <property type="component" value="Unassembled WGS sequence"/>
</dbReference>
<dbReference type="InterPro" id="IPR036390">
    <property type="entry name" value="WH_DNA-bd_sf"/>
</dbReference>
<evidence type="ECO:0000256" key="1">
    <source>
        <dbReference type="ARBA" id="ARBA00023015"/>
    </source>
</evidence>
<evidence type="ECO:0000256" key="3">
    <source>
        <dbReference type="ARBA" id="ARBA00023163"/>
    </source>
</evidence>
<dbReference type="PANTHER" id="PTHR38465:SF1">
    <property type="entry name" value="HTH-TYPE TRANSCRIPTIONAL REGULATOR MJ1563-RELATED"/>
    <property type="match status" value="1"/>
</dbReference>
<proteinExistence type="predicted"/>
<keyword evidence="1" id="KW-0805">Transcription regulation</keyword>
<accession>A0A843A8C7</accession>
<evidence type="ECO:0000313" key="6">
    <source>
        <dbReference type="Proteomes" id="UP000652307"/>
    </source>
</evidence>
<dbReference type="AlphaFoldDB" id="A0A843A8C7"/>
<evidence type="ECO:0000256" key="2">
    <source>
        <dbReference type="ARBA" id="ARBA00023125"/>
    </source>
</evidence>
<protein>
    <recommendedName>
        <fullName evidence="7">MarR family transcriptional regulator</fullName>
    </recommendedName>
</protein>
<evidence type="ECO:0000313" key="5">
    <source>
        <dbReference type="EMBL" id="MBE9390955.1"/>
    </source>
</evidence>
<gene>
    <name evidence="5" type="ORF">IOK49_02525</name>
</gene>
<dbReference type="Gene3D" id="1.10.10.10">
    <property type="entry name" value="Winged helix-like DNA-binding domain superfamily/Winged helix DNA-binding domain"/>
    <property type="match status" value="1"/>
</dbReference>
<keyword evidence="4" id="KW-0472">Membrane</keyword>
<feature type="transmembrane region" description="Helical" evidence="4">
    <location>
        <begin position="6"/>
        <end position="28"/>
    </location>
</feature>
<keyword evidence="3" id="KW-0804">Transcription</keyword>
<dbReference type="SUPFAM" id="SSF46785">
    <property type="entry name" value="Winged helix' DNA-binding domain"/>
    <property type="match status" value="1"/>
</dbReference>
<comment type="caution">
    <text evidence="5">The sequence shown here is derived from an EMBL/GenBank/DDBJ whole genome shotgun (WGS) entry which is preliminary data.</text>
</comment>
<organism evidence="5 6">
    <name type="scientific">Fervidicoccus fontis</name>
    <dbReference type="NCBI Taxonomy" id="683846"/>
    <lineage>
        <taxon>Archaea</taxon>
        <taxon>Thermoproteota</taxon>
        <taxon>Thermoprotei</taxon>
        <taxon>Fervidicoccales</taxon>
        <taxon>Fervidicoccaceae</taxon>
        <taxon>Fervidicoccus</taxon>
    </lineage>
</organism>
<dbReference type="GO" id="GO:0003677">
    <property type="term" value="F:DNA binding"/>
    <property type="evidence" value="ECO:0007669"/>
    <property type="project" value="UniProtKB-KW"/>
</dbReference>
<evidence type="ECO:0000256" key="4">
    <source>
        <dbReference type="SAM" id="Phobius"/>
    </source>
</evidence>
<dbReference type="RefSeq" id="WP_193803480.1">
    <property type="nucleotide sequence ID" value="NZ_JADEZV010000001.1"/>
</dbReference>
<dbReference type="InterPro" id="IPR036388">
    <property type="entry name" value="WH-like_DNA-bd_sf"/>
</dbReference>
<reference evidence="5" key="1">
    <citation type="submission" date="2020-10" db="EMBL/GenBank/DDBJ databases">
        <title>Fervidococcus fontis strain 3639Fd - the first crenarchaeon capable of growth on lipids.</title>
        <authorList>
            <person name="Kochetkova T.V."/>
            <person name="Elcheninov A.G."/>
            <person name="Toschakov S.V."/>
            <person name="Kublanov I.V."/>
        </authorList>
    </citation>
    <scope>NUCLEOTIDE SEQUENCE</scope>
    <source>
        <strain evidence="5">3639Fd</strain>
    </source>
</reference>
<evidence type="ECO:0008006" key="7">
    <source>
        <dbReference type="Google" id="ProtNLM"/>
    </source>
</evidence>
<dbReference type="PANTHER" id="PTHR38465">
    <property type="entry name" value="HTH-TYPE TRANSCRIPTIONAL REGULATOR MJ1563-RELATED"/>
    <property type="match status" value="1"/>
</dbReference>
<keyword evidence="2" id="KW-0238">DNA-binding</keyword>
<dbReference type="EMBL" id="JADEZV010000001">
    <property type="protein sequence ID" value="MBE9390955.1"/>
    <property type="molecule type" value="Genomic_DNA"/>
</dbReference>
<keyword evidence="4" id="KW-0812">Transmembrane</keyword>